<dbReference type="InterPro" id="IPR003595">
    <property type="entry name" value="Tyr_Pase_cat"/>
</dbReference>
<keyword evidence="6" id="KW-1133">Transmembrane helix</keyword>
<evidence type="ECO:0000256" key="2">
    <source>
        <dbReference type="ARBA" id="ARBA00007647"/>
    </source>
</evidence>
<reference evidence="11 12" key="1">
    <citation type="submission" date="2019-12" db="EMBL/GenBank/DDBJ databases">
        <title>Chromosome-level assembly of the Caenorhabditis remanei genome.</title>
        <authorList>
            <person name="Teterina A.A."/>
            <person name="Willis J.H."/>
            <person name="Phillips P.C."/>
        </authorList>
    </citation>
    <scope>NUCLEOTIDE SEQUENCE [LARGE SCALE GENOMIC DNA]</scope>
    <source>
        <strain evidence="11 12">PX506</strain>
        <tissue evidence="11">Whole organism</tissue>
    </source>
</reference>
<comment type="caution">
    <text evidence="11">The sequence shown here is derived from an EMBL/GenBank/DDBJ whole genome shotgun (WGS) entry which is preliminary data.</text>
</comment>
<sequence>MGLSVFNKKPGAKTYRKRGGSKNQKSCNPSSEASKIEQRDPKKKSAELRNDGGSREQPQSTAPMSEKKSEKKQTKGSGKHKKKSKNAHKAGELSVDGGDASKEHANQMMKQLAENHGTPPETLQTPPGHQNNLKTSREENPRTMKSPTCVKVPAANHKDVVNGDTTSKKVRGSKMLAVTPAYDTERSQKLKVNSHVPNSTLTPNSTLSTTDKWFGEETAKAWLEKAEFAKMKAEFEKLQTMTVNVEKECKKWKSNGKLNQSMDDFPALDANLVTFENVYVNMNLVHVPLQRDIYLGQIPVKGNEESFWKVVFDRKTTFIDIITEQDSIDFFPKRSGDHVYHGTMFVNNRRVETVSEDVHRFLIEVLPEGCSNSIICNITVIKNWYRDSVPKKKALVVKEVNEMLNFLEIAKDETALVISKHGAGRAGLFAALSVAMHLMNKGSEPSMYDIVKSIRSQRPKSVNSLLQYTSFYTLLFYYIKKKLAKGDGPKKIVSHPSDAVCQKAIQLADQFDKATLAETNKEQTSANEKENSVFDNSVVPSGPNPTDMEESYKVRLAKLEEEERLITESEENLEDSKRKKKEETEGTLRGDVEEKLTNIGKESEAVSEQTFRDHGENKERTEVSESQNTTIDVTDQENKKFVKEGSTSFTNASNSSLNNSATNILNDKHDFNTLRENTTSEETVTPSKEGNTTIITSEEAKNPEIINDFENVTEHSNSTETVSQETPIFENLSNCNVEYWNNVTLEEVPHHELVYCRYYDCKRKEMVHQMTSFIFPEYTVYCPRRSGAKFISISENLEDKVQYPVQIVKRLLPHHFFTVCVAMNGPEDNILRIARFIEYYKLQGSTFFHVYFKNSSHYQRMLLDDYIRTGDIKVVRVDDNQSDQVFANDCLHRNKYFSKWTAFLNLDDLLEVKDESETISSFLDSITDHKTNILKWSLSERNDTTRLIVRPERIISINHNPISVYLGNQMNENDESSGLLKEFVTSLELSPENFSENVGDNVPFKDELIENVISRTKYVYTTIEVNLQKMEKARSEFPSINQNLEASLVKNEVKINVDLKNDTEVNDPSTTIPPHVNFHNSHLNTEEDPIFTYNSSYCPIEEWNNVRTDSIPYADRHKLWAELNIGQAKYLYHESFALLAAFAHSDQIIVTMTSENQFNKTVYCRYYDCRRKEIPDQFETVVYPESTVFCARRPGAKYISISETLEEKPEYSVPIVPRVEKPPHYFTVCMATLYGDEPKFLQIVDFIEYYKLQGATFFHIYLRNVTDYDRVLLDDYVRTGDIEIIKMHDPYWRDDFMWHHVQINDCHHRSKYFSKWTALIDIDERMEMRSDSYKTVTSFLDTIHDPNIVNLHFKIQWIIKEFNTPERYENDEQLIEEMIFHKYQNLSRVGTFWTQPKCIIRPEKIGMMTIHAPLAIYSGIRRSLVNHEIAVVRHYRNVEQRVFRGAYQKMMNHAPFNISPIAEWIDRKLTSSILNRVKWVYDILDVNCDQKQSIYQRHGKLNASCWVEQQQLNDLDPSLGGTNASLFTEEEMTFASQATSEVSPPTETSEPSETSSVNTFSTENDKNAFKAPESSEKRSEQFRPSTPTQDTANTIENNQINPENDKNWVLP</sequence>
<evidence type="ECO:0000313" key="11">
    <source>
        <dbReference type="EMBL" id="KAF1752208.1"/>
    </source>
</evidence>
<keyword evidence="5" id="KW-0812">Transmembrane</keyword>
<feature type="compositionally biased region" description="Basic residues" evidence="8">
    <location>
        <begin position="77"/>
        <end position="88"/>
    </location>
</feature>
<feature type="region of interest" description="Disordered" evidence="8">
    <location>
        <begin position="519"/>
        <end position="548"/>
    </location>
</feature>
<proteinExistence type="inferred from homology"/>
<dbReference type="Proteomes" id="UP000483820">
    <property type="component" value="Chromosome V"/>
</dbReference>
<name>A0A6A5GAS1_CAERE</name>
<evidence type="ECO:0000256" key="3">
    <source>
        <dbReference type="ARBA" id="ARBA00022676"/>
    </source>
</evidence>
<feature type="region of interest" description="Disordered" evidence="8">
    <location>
        <begin position="1"/>
        <end position="147"/>
    </location>
</feature>
<feature type="compositionally biased region" description="Polar residues" evidence="8">
    <location>
        <begin position="1582"/>
        <end position="1602"/>
    </location>
</feature>
<dbReference type="GO" id="GO:0005737">
    <property type="term" value="C:cytoplasm"/>
    <property type="evidence" value="ECO:0007669"/>
    <property type="project" value="TreeGrafter"/>
</dbReference>
<feature type="compositionally biased region" description="Basic residues" evidence="8">
    <location>
        <begin position="10"/>
        <end position="20"/>
    </location>
</feature>
<accession>A0A6A5GAS1</accession>
<gene>
    <name evidence="11" type="ORF">GCK72_018762</name>
</gene>
<dbReference type="RefSeq" id="XP_053581644.1">
    <property type="nucleotide sequence ID" value="XM_053732731.1"/>
</dbReference>
<feature type="domain" description="Tyrosine-protein phosphatase" evidence="9">
    <location>
        <begin position="231"/>
        <end position="478"/>
    </location>
</feature>
<dbReference type="Pfam" id="PF01697">
    <property type="entry name" value="Glyco_transf_92"/>
    <property type="match status" value="2"/>
</dbReference>
<dbReference type="Gene3D" id="3.90.190.10">
    <property type="entry name" value="Protein tyrosine phosphatase superfamily"/>
    <property type="match status" value="1"/>
</dbReference>
<evidence type="ECO:0000256" key="8">
    <source>
        <dbReference type="SAM" id="MobiDB-lite"/>
    </source>
</evidence>
<keyword evidence="4" id="KW-0808">Transferase</keyword>
<feature type="region of interest" description="Disordered" evidence="8">
    <location>
        <begin position="1533"/>
        <end position="1611"/>
    </location>
</feature>
<dbReference type="GO" id="GO:0016020">
    <property type="term" value="C:membrane"/>
    <property type="evidence" value="ECO:0007669"/>
    <property type="project" value="UniProtKB-SubCell"/>
</dbReference>
<dbReference type="CDD" id="cd00047">
    <property type="entry name" value="PTPc"/>
    <property type="match status" value="1"/>
</dbReference>
<keyword evidence="7" id="KW-0472">Membrane</keyword>
<dbReference type="SUPFAM" id="SSF52799">
    <property type="entry name" value="(Phosphotyrosine protein) phosphatases II"/>
    <property type="match status" value="1"/>
</dbReference>
<dbReference type="InterPro" id="IPR029021">
    <property type="entry name" value="Prot-tyrosine_phosphatase-like"/>
</dbReference>
<feature type="compositionally biased region" description="Basic and acidic residues" evidence="8">
    <location>
        <begin position="574"/>
        <end position="623"/>
    </location>
</feature>
<dbReference type="PANTHER" id="PTHR21461:SF96">
    <property type="entry name" value="GLYCOSYLTRANSFERASE FAMILY 92 PROTEIN"/>
    <property type="match status" value="1"/>
</dbReference>
<dbReference type="Pfam" id="PF00102">
    <property type="entry name" value="Y_phosphatase"/>
    <property type="match status" value="1"/>
</dbReference>
<dbReference type="PROSITE" id="PS50055">
    <property type="entry name" value="TYR_PHOSPHATASE_PTP"/>
    <property type="match status" value="1"/>
</dbReference>
<keyword evidence="3" id="KW-0328">Glycosyltransferase</keyword>
<evidence type="ECO:0000259" key="9">
    <source>
        <dbReference type="PROSITE" id="PS50055"/>
    </source>
</evidence>
<feature type="region of interest" description="Disordered" evidence="8">
    <location>
        <begin position="563"/>
        <end position="630"/>
    </location>
</feature>
<dbReference type="GeneID" id="9825750"/>
<dbReference type="PANTHER" id="PTHR21461">
    <property type="entry name" value="GLYCOSYLTRANSFERASE FAMILY 92 PROTEIN"/>
    <property type="match status" value="1"/>
</dbReference>
<evidence type="ECO:0000256" key="5">
    <source>
        <dbReference type="ARBA" id="ARBA00022692"/>
    </source>
</evidence>
<dbReference type="InterPro" id="IPR000242">
    <property type="entry name" value="PTP_cat"/>
</dbReference>
<feature type="compositionally biased region" description="Polar residues" evidence="8">
    <location>
        <begin position="121"/>
        <end position="134"/>
    </location>
</feature>
<comment type="similarity">
    <text evidence="2">Belongs to the glycosyltransferase 92 family.</text>
</comment>
<evidence type="ECO:0000256" key="7">
    <source>
        <dbReference type="ARBA" id="ARBA00023136"/>
    </source>
</evidence>
<dbReference type="CTD" id="9825750"/>
<dbReference type="InterPro" id="IPR000387">
    <property type="entry name" value="Tyr_Pase_dom"/>
</dbReference>
<feature type="compositionally biased region" description="Basic and acidic residues" evidence="8">
    <location>
        <begin position="34"/>
        <end position="54"/>
    </location>
</feature>
<evidence type="ECO:0000259" key="10">
    <source>
        <dbReference type="PROSITE" id="PS50056"/>
    </source>
</evidence>
<dbReference type="InterPro" id="IPR008166">
    <property type="entry name" value="Glyco_transf_92"/>
</dbReference>
<evidence type="ECO:0000256" key="6">
    <source>
        <dbReference type="ARBA" id="ARBA00022989"/>
    </source>
</evidence>
<dbReference type="SMART" id="SM00194">
    <property type="entry name" value="PTPc"/>
    <property type="match status" value="1"/>
</dbReference>
<dbReference type="SMART" id="SM00404">
    <property type="entry name" value="PTPc_motif"/>
    <property type="match status" value="1"/>
</dbReference>
<evidence type="ECO:0000313" key="12">
    <source>
        <dbReference type="Proteomes" id="UP000483820"/>
    </source>
</evidence>
<feature type="compositionally biased region" description="Low complexity" evidence="8">
    <location>
        <begin position="1539"/>
        <end position="1557"/>
    </location>
</feature>
<dbReference type="GO" id="GO:0016757">
    <property type="term" value="F:glycosyltransferase activity"/>
    <property type="evidence" value="ECO:0007669"/>
    <property type="project" value="UniProtKB-KW"/>
</dbReference>
<dbReference type="EMBL" id="WUAV01000005">
    <property type="protein sequence ID" value="KAF1752208.1"/>
    <property type="molecule type" value="Genomic_DNA"/>
</dbReference>
<organism evidence="11 12">
    <name type="scientific">Caenorhabditis remanei</name>
    <name type="common">Caenorhabditis vulgaris</name>
    <dbReference type="NCBI Taxonomy" id="31234"/>
    <lineage>
        <taxon>Eukaryota</taxon>
        <taxon>Metazoa</taxon>
        <taxon>Ecdysozoa</taxon>
        <taxon>Nematoda</taxon>
        <taxon>Chromadorea</taxon>
        <taxon>Rhabditida</taxon>
        <taxon>Rhabditina</taxon>
        <taxon>Rhabditomorpha</taxon>
        <taxon>Rhabditoidea</taxon>
        <taxon>Rhabditidae</taxon>
        <taxon>Peloderinae</taxon>
        <taxon>Caenorhabditis</taxon>
    </lineage>
</organism>
<evidence type="ECO:0008006" key="13">
    <source>
        <dbReference type="Google" id="ProtNLM"/>
    </source>
</evidence>
<evidence type="ECO:0000256" key="4">
    <source>
        <dbReference type="ARBA" id="ARBA00022679"/>
    </source>
</evidence>
<comment type="subcellular location">
    <subcellularLocation>
        <location evidence="1">Membrane</location>
        <topology evidence="1">Single-pass membrane protein</topology>
    </subcellularLocation>
</comment>
<feature type="compositionally biased region" description="Polar residues" evidence="8">
    <location>
        <begin position="21"/>
        <end position="33"/>
    </location>
</feature>
<evidence type="ECO:0000256" key="1">
    <source>
        <dbReference type="ARBA" id="ARBA00004167"/>
    </source>
</evidence>
<dbReference type="PROSITE" id="PS50056">
    <property type="entry name" value="TYR_PHOSPHATASE_2"/>
    <property type="match status" value="1"/>
</dbReference>
<protein>
    <recommendedName>
        <fullName evidence="13">Tyrosine-protein phosphatase domain-containing protein</fullName>
    </recommendedName>
</protein>
<dbReference type="GO" id="GO:0004725">
    <property type="term" value="F:protein tyrosine phosphatase activity"/>
    <property type="evidence" value="ECO:0007669"/>
    <property type="project" value="InterPro"/>
</dbReference>
<feature type="domain" description="Tyrosine specific protein phosphatases" evidence="10">
    <location>
        <begin position="394"/>
        <end position="469"/>
    </location>
</feature>
<feature type="compositionally biased region" description="Basic and acidic residues" evidence="8">
    <location>
        <begin position="1563"/>
        <end position="1581"/>
    </location>
</feature>
<dbReference type="KEGG" id="crq:GCK72_018762"/>